<evidence type="ECO:0000256" key="3">
    <source>
        <dbReference type="ARBA" id="ARBA00023163"/>
    </source>
</evidence>
<keyword evidence="3" id="KW-0804">Transcription</keyword>
<keyword evidence="1" id="KW-0805">Transcription regulation</keyword>
<dbReference type="PANTHER" id="PTHR43537">
    <property type="entry name" value="TRANSCRIPTIONAL REGULATOR, GNTR FAMILY"/>
    <property type="match status" value="1"/>
</dbReference>
<dbReference type="Gene3D" id="1.10.10.10">
    <property type="entry name" value="Winged helix-like DNA-binding domain superfamily/Winged helix DNA-binding domain"/>
    <property type="match status" value="1"/>
</dbReference>
<evidence type="ECO:0000256" key="2">
    <source>
        <dbReference type="ARBA" id="ARBA00023125"/>
    </source>
</evidence>
<evidence type="ECO:0000313" key="5">
    <source>
        <dbReference type="Proteomes" id="UP000061660"/>
    </source>
</evidence>
<dbReference type="RefSeq" id="WP_062409580.1">
    <property type="nucleotide sequence ID" value="NZ_BJCS01000010.1"/>
</dbReference>
<gene>
    <name evidence="4" type="ORF">IJ22_33480</name>
</gene>
<protein>
    <submittedName>
        <fullName evidence="4">HTH-type transcriptional regulator LutR</fullName>
    </submittedName>
</protein>
<dbReference type="STRING" id="162209.IJ22_33480"/>
<name>A0A0U2W8G9_9BACL</name>
<dbReference type="SUPFAM" id="SSF48008">
    <property type="entry name" value="GntR ligand-binding domain-like"/>
    <property type="match status" value="1"/>
</dbReference>
<evidence type="ECO:0000256" key="1">
    <source>
        <dbReference type="ARBA" id="ARBA00023015"/>
    </source>
</evidence>
<organism evidence="4 5">
    <name type="scientific">Paenibacillus naphthalenovorans</name>
    <dbReference type="NCBI Taxonomy" id="162209"/>
    <lineage>
        <taxon>Bacteria</taxon>
        <taxon>Bacillati</taxon>
        <taxon>Bacillota</taxon>
        <taxon>Bacilli</taxon>
        <taxon>Bacillales</taxon>
        <taxon>Paenibacillaceae</taxon>
        <taxon>Paenibacillus</taxon>
    </lineage>
</organism>
<keyword evidence="2" id="KW-0238">DNA-binding</keyword>
<accession>A0A0U2W8G9</accession>
<dbReference type="KEGG" id="pnp:IJ22_33480"/>
<dbReference type="EMBL" id="CP013652">
    <property type="protein sequence ID" value="ALS23709.1"/>
    <property type="molecule type" value="Genomic_DNA"/>
</dbReference>
<dbReference type="InterPro" id="IPR008920">
    <property type="entry name" value="TF_FadR/GntR_C"/>
</dbReference>
<dbReference type="SMART" id="SM00895">
    <property type="entry name" value="FCD"/>
    <property type="match status" value="1"/>
</dbReference>
<sequence>MNYAPIKKQKVHEIIIGRIKESIESGKLKPGDKLPAERELAAMFSVSRGPIREAISVLASKGIITVKPGSGIFLNHNDDLFSLFDSILNDGDHDIFELLELRIGVESYAAFFAAQRRTEEELKRIKSALDQMESSIKRGELAVEEDFAFHTAIIEASHNSLMINTFKLISDMFIRGVYQARIDALKIPGKTEEVFIEHRLVYEAILASDPEMARKAMADHIGNISHQLNAMEEI</sequence>
<dbReference type="Proteomes" id="UP000061660">
    <property type="component" value="Chromosome"/>
</dbReference>
<dbReference type="AlphaFoldDB" id="A0A0U2W8G9"/>
<dbReference type="InterPro" id="IPR011711">
    <property type="entry name" value="GntR_C"/>
</dbReference>
<reference evidence="4 5" key="2">
    <citation type="journal article" date="2016" name="Genome Announc.">
        <title>Complete Genome Sequences of Two Interactive Moderate Thermophiles, Paenibacillus napthalenovorans 32O-Y and Paenibacillus sp. 32O-W.</title>
        <authorList>
            <person name="Butler R.R.III."/>
            <person name="Wang J."/>
            <person name="Stark B.C."/>
            <person name="Pombert J.F."/>
        </authorList>
    </citation>
    <scope>NUCLEOTIDE SEQUENCE [LARGE SCALE GENOMIC DNA]</scope>
    <source>
        <strain evidence="4 5">32O-Y</strain>
    </source>
</reference>
<dbReference type="SUPFAM" id="SSF46785">
    <property type="entry name" value="Winged helix' DNA-binding domain"/>
    <property type="match status" value="1"/>
</dbReference>
<dbReference type="OrthoDB" id="214086at2"/>
<dbReference type="InterPro" id="IPR036388">
    <property type="entry name" value="WH-like_DNA-bd_sf"/>
</dbReference>
<dbReference type="GO" id="GO:0003700">
    <property type="term" value="F:DNA-binding transcription factor activity"/>
    <property type="evidence" value="ECO:0007669"/>
    <property type="project" value="InterPro"/>
</dbReference>
<keyword evidence="5" id="KW-1185">Reference proteome</keyword>
<dbReference type="Pfam" id="PF00392">
    <property type="entry name" value="GntR"/>
    <property type="match status" value="1"/>
</dbReference>
<dbReference type="PATRIC" id="fig|162209.4.peg.3581"/>
<reference evidence="5" key="1">
    <citation type="submission" date="2015-12" db="EMBL/GenBank/DDBJ databases">
        <title>Complete genome sequences of two moderately thermophilic Paenibacillus species.</title>
        <authorList>
            <person name="Butler R.III."/>
            <person name="Wang J."/>
            <person name="Stark B.C."/>
            <person name="Pombert J.-F."/>
        </authorList>
    </citation>
    <scope>NUCLEOTIDE SEQUENCE [LARGE SCALE GENOMIC DNA]</scope>
    <source>
        <strain evidence="5">32O-Y</strain>
    </source>
</reference>
<dbReference type="PRINTS" id="PR00035">
    <property type="entry name" value="HTHGNTR"/>
</dbReference>
<dbReference type="Gene3D" id="1.20.120.530">
    <property type="entry name" value="GntR ligand-binding domain-like"/>
    <property type="match status" value="1"/>
</dbReference>
<evidence type="ECO:0000313" key="4">
    <source>
        <dbReference type="EMBL" id="ALS23709.1"/>
    </source>
</evidence>
<dbReference type="InterPro" id="IPR000524">
    <property type="entry name" value="Tscrpt_reg_HTH_GntR"/>
</dbReference>
<dbReference type="PANTHER" id="PTHR43537:SF5">
    <property type="entry name" value="UXU OPERON TRANSCRIPTIONAL REGULATOR"/>
    <property type="match status" value="1"/>
</dbReference>
<dbReference type="PROSITE" id="PS50949">
    <property type="entry name" value="HTH_GNTR"/>
    <property type="match status" value="1"/>
</dbReference>
<proteinExistence type="predicted"/>
<dbReference type="GO" id="GO:0003677">
    <property type="term" value="F:DNA binding"/>
    <property type="evidence" value="ECO:0007669"/>
    <property type="project" value="UniProtKB-KW"/>
</dbReference>
<dbReference type="CDD" id="cd07377">
    <property type="entry name" value="WHTH_GntR"/>
    <property type="match status" value="1"/>
</dbReference>
<dbReference type="Pfam" id="PF07729">
    <property type="entry name" value="FCD"/>
    <property type="match status" value="1"/>
</dbReference>
<dbReference type="InterPro" id="IPR036390">
    <property type="entry name" value="WH_DNA-bd_sf"/>
</dbReference>
<dbReference type="SMART" id="SM00345">
    <property type="entry name" value="HTH_GNTR"/>
    <property type="match status" value="1"/>
</dbReference>